<dbReference type="PANTHER" id="PTHR23079">
    <property type="entry name" value="RNA-DEPENDENT RNA POLYMERASE"/>
    <property type="match status" value="1"/>
</dbReference>
<feature type="region of interest" description="Disordered" evidence="2">
    <location>
        <begin position="1235"/>
        <end position="1286"/>
    </location>
</feature>
<dbReference type="GO" id="GO:0031380">
    <property type="term" value="C:nuclear RNA-directed RNA polymerase complex"/>
    <property type="evidence" value="ECO:0007669"/>
    <property type="project" value="TreeGrafter"/>
</dbReference>
<keyword evidence="1" id="KW-0694">RNA-binding</keyword>
<organism evidence="4 5">
    <name type="scientific">Cylindrobasidium torrendii FP15055 ss-10</name>
    <dbReference type="NCBI Taxonomy" id="1314674"/>
    <lineage>
        <taxon>Eukaryota</taxon>
        <taxon>Fungi</taxon>
        <taxon>Dikarya</taxon>
        <taxon>Basidiomycota</taxon>
        <taxon>Agaricomycotina</taxon>
        <taxon>Agaricomycetes</taxon>
        <taxon>Agaricomycetidae</taxon>
        <taxon>Agaricales</taxon>
        <taxon>Marasmiineae</taxon>
        <taxon>Physalacriaceae</taxon>
        <taxon>Cylindrobasidium</taxon>
    </lineage>
</organism>
<dbReference type="GO" id="GO:0003723">
    <property type="term" value="F:RNA binding"/>
    <property type="evidence" value="ECO:0007669"/>
    <property type="project" value="UniProtKB-KW"/>
</dbReference>
<dbReference type="InterPro" id="IPR057596">
    <property type="entry name" value="RDRP_core"/>
</dbReference>
<dbReference type="Proteomes" id="UP000054007">
    <property type="component" value="Unassembled WGS sequence"/>
</dbReference>
<evidence type="ECO:0000256" key="2">
    <source>
        <dbReference type="SAM" id="MobiDB-lite"/>
    </source>
</evidence>
<evidence type="ECO:0000313" key="5">
    <source>
        <dbReference type="Proteomes" id="UP000054007"/>
    </source>
</evidence>
<proteinExistence type="inferred from homology"/>
<comment type="similarity">
    <text evidence="1">Belongs to the RdRP family.</text>
</comment>
<dbReference type="InterPro" id="IPR007855">
    <property type="entry name" value="RDRP"/>
</dbReference>
<dbReference type="EMBL" id="KN880601">
    <property type="protein sequence ID" value="KIY65187.1"/>
    <property type="molecule type" value="Genomic_DNA"/>
</dbReference>
<evidence type="ECO:0000256" key="1">
    <source>
        <dbReference type="RuleBase" id="RU363098"/>
    </source>
</evidence>
<evidence type="ECO:0000313" key="4">
    <source>
        <dbReference type="EMBL" id="KIY65187.1"/>
    </source>
</evidence>
<feature type="domain" description="RDRP core" evidence="3">
    <location>
        <begin position="482"/>
        <end position="1063"/>
    </location>
</feature>
<dbReference type="GO" id="GO:0003968">
    <property type="term" value="F:RNA-directed RNA polymerase activity"/>
    <property type="evidence" value="ECO:0007669"/>
    <property type="project" value="UniProtKB-KW"/>
</dbReference>
<keyword evidence="1" id="KW-0808">Transferase</keyword>
<dbReference type="EC" id="2.7.7.48" evidence="1"/>
<feature type="region of interest" description="Disordered" evidence="2">
    <location>
        <begin position="1"/>
        <end position="66"/>
    </location>
</feature>
<keyword evidence="1" id="KW-0696">RNA-directed RNA polymerase</keyword>
<feature type="compositionally biased region" description="Acidic residues" evidence="2">
    <location>
        <begin position="1266"/>
        <end position="1282"/>
    </location>
</feature>
<protein>
    <recommendedName>
        <fullName evidence="1">RNA-dependent RNA polymerase</fullName>
        <ecNumber evidence="1">2.7.7.48</ecNumber>
    </recommendedName>
</protein>
<dbReference type="OrthoDB" id="6513042at2759"/>
<gene>
    <name evidence="4" type="ORF">CYLTODRAFT_424574</name>
</gene>
<dbReference type="Pfam" id="PF05183">
    <property type="entry name" value="RdRP"/>
    <property type="match status" value="1"/>
</dbReference>
<dbReference type="STRING" id="1314674.A0A0D7B3X8"/>
<name>A0A0D7B3X8_9AGAR</name>
<accession>A0A0D7B3X8</accession>
<sequence>MDRRRHGPRKSAPGPGGGYSGTPVHAGTKRRHSDNFDQRKRRRYNHQDPGLAVRQPRPFSTRLPYNPDDPDHGVVLALRGFGELEEAPDKLEVQEILELLFEEYDICDHQGRRVNFAVFTRPGPPVAFVSLPHEDLEDTILKLVNDVYSDFKVVWKGLKLDVGHSNKEVDPMLLEELRLVEYVSVEEDKRRRALARELQTHIPVERIGFGVWSPEAGLFSAEHTVTLGLRDKTMSAFYNSDRRSMIIEKAGTRLDLDYTTSHSTRLLVLIPSREIRKIWVSTTAKTVLFFMHSAVQYEAEDVDGTTRTFGFDGAHEGLVRFTSSCVAIGFQTLVHFNAFLDKLDKCDHIAGYERHEFKVGILRIYDERRFKSLSSWYTSLPLAIALQCEQAVNNRALSPKEVMVLRTPIEAALIDHGKDIVVSAMQWTILHYAGQDPTSRIASPSGLERKFEEGKAHALDLAAKMRNSKDDSSDFACHQLYVTPTGFILEGPYLDKSNRILREHPNFQEHFLRVSFTEEGGQNRKLNKAFGSNMDFDRFIHEHIGRTLKDGIKLAGKHWEWVGYSQSALKDRQMIFMTPFVDEDGLYIDSDSIRQDIGDFSKKMTDRFPAKYGARIAQAFSATSASLKLRKKEVVKMPDIKSESGFDFTDGAGDMSLDLARDVWAKISRRRLNDPEPPSAFQARIAGCKGVWMVNPELKGRLLRFTDSQEKFKSSSLTFDVANHSLHPGITYLNRPLVKVLEDLGVSKQTFLDIQKHEVEQIEKAVRSFPYAAVHFAKNKLGMGFRLPRLFDNLKSMLGIDFDASPRGHIDFYKSMTMLGVTAVLRDIKYKARIMVHGPTLIGVCDTWGYLEEGQIYVKTRGQKGSTTLLGRVVVTRSPVIHPGDVQIAEAVDVPYDHPLATLVNVVVFSSKGKRPLPSMLGGGDLDGDLFNVLTDERLIPPRECQPGEYKPADPPEPLNRPAEMTDVADFVCNYILNDVVGQIASRHLEISDFSPQGVFDEKCLKLAELASHAVDFTKSGVPVNRWEIPRTETRFKPDFMAREDEMHVYKSRKALGEMFRAVPVQKYFRPELEDMNNVDASVLHKILVATEAKYTQLSFGKWNAKRAAYVWKVPALEFCTECEKIGYRNSFSQRDTHRLGEEELAVGQTGSLKPEHGELDMMHKARVQMSELVRRLRGEIKDMKDGDEDIDDMGDIELENDDEGQTVLVKKEEVEELDDASFLARLAKETRVKREKDDDEVEIIEPGMSIKEEDREVSPASREGDETEASEDEDEDEDEIQETVRPDWRVMAAGRAFGACVYAQETLEADKKVPFGIRLFSLVAVETLLSVIRDMATSTT</sequence>
<evidence type="ECO:0000259" key="3">
    <source>
        <dbReference type="Pfam" id="PF05183"/>
    </source>
</evidence>
<dbReference type="PANTHER" id="PTHR23079:SF55">
    <property type="entry name" value="RNA-DIRECTED RNA POLYMERASE"/>
    <property type="match status" value="1"/>
</dbReference>
<keyword evidence="5" id="KW-1185">Reference proteome</keyword>
<keyword evidence="1" id="KW-0548">Nucleotidyltransferase</keyword>
<comment type="catalytic activity">
    <reaction evidence="1">
        <text>RNA(n) + a ribonucleoside 5'-triphosphate = RNA(n+1) + diphosphate</text>
        <dbReference type="Rhea" id="RHEA:21248"/>
        <dbReference type="Rhea" id="RHEA-COMP:14527"/>
        <dbReference type="Rhea" id="RHEA-COMP:17342"/>
        <dbReference type="ChEBI" id="CHEBI:33019"/>
        <dbReference type="ChEBI" id="CHEBI:61557"/>
        <dbReference type="ChEBI" id="CHEBI:140395"/>
        <dbReference type="EC" id="2.7.7.48"/>
    </reaction>
</comment>
<reference evidence="4 5" key="1">
    <citation type="journal article" date="2015" name="Fungal Genet. Biol.">
        <title>Evolution of novel wood decay mechanisms in Agaricales revealed by the genome sequences of Fistulina hepatica and Cylindrobasidium torrendii.</title>
        <authorList>
            <person name="Floudas D."/>
            <person name="Held B.W."/>
            <person name="Riley R."/>
            <person name="Nagy L.G."/>
            <person name="Koehler G."/>
            <person name="Ransdell A.S."/>
            <person name="Younus H."/>
            <person name="Chow J."/>
            <person name="Chiniquy J."/>
            <person name="Lipzen A."/>
            <person name="Tritt A."/>
            <person name="Sun H."/>
            <person name="Haridas S."/>
            <person name="LaButti K."/>
            <person name="Ohm R.A."/>
            <person name="Kues U."/>
            <person name="Blanchette R.A."/>
            <person name="Grigoriev I.V."/>
            <person name="Minto R.E."/>
            <person name="Hibbett D.S."/>
        </authorList>
    </citation>
    <scope>NUCLEOTIDE SEQUENCE [LARGE SCALE GENOMIC DNA]</scope>
    <source>
        <strain evidence="4 5">FP15055 ss-10</strain>
    </source>
</reference>
<dbReference type="GO" id="GO:0030422">
    <property type="term" value="P:siRNA processing"/>
    <property type="evidence" value="ECO:0007669"/>
    <property type="project" value="TreeGrafter"/>
</dbReference>